<protein>
    <submittedName>
        <fullName evidence="1">Uncharacterized protein</fullName>
    </submittedName>
</protein>
<accession>A0A9D5D3U5</accession>
<keyword evidence="2" id="KW-1185">Reference proteome</keyword>
<dbReference type="Proteomes" id="UP001085076">
    <property type="component" value="Miscellaneous, Linkage group lg01"/>
</dbReference>
<reference evidence="1" key="2">
    <citation type="journal article" date="2022" name="Hortic Res">
        <title>The genome of Dioscorea zingiberensis sheds light on the biosynthesis, origin and evolution of the medicinally important diosgenin saponins.</title>
        <authorList>
            <person name="Li Y."/>
            <person name="Tan C."/>
            <person name="Li Z."/>
            <person name="Guo J."/>
            <person name="Li S."/>
            <person name="Chen X."/>
            <person name="Wang C."/>
            <person name="Dai X."/>
            <person name="Yang H."/>
            <person name="Song W."/>
            <person name="Hou L."/>
            <person name="Xu J."/>
            <person name="Tong Z."/>
            <person name="Xu A."/>
            <person name="Yuan X."/>
            <person name="Wang W."/>
            <person name="Yang Q."/>
            <person name="Chen L."/>
            <person name="Sun Z."/>
            <person name="Wang K."/>
            <person name="Pan B."/>
            <person name="Chen J."/>
            <person name="Bao Y."/>
            <person name="Liu F."/>
            <person name="Qi X."/>
            <person name="Gang D.R."/>
            <person name="Wen J."/>
            <person name="Li J."/>
        </authorList>
    </citation>
    <scope>NUCLEOTIDE SEQUENCE</scope>
    <source>
        <strain evidence="1">Dzin_1.0</strain>
    </source>
</reference>
<gene>
    <name evidence="1" type="ORF">J5N97_003232</name>
</gene>
<comment type="caution">
    <text evidence="1">The sequence shown here is derived from an EMBL/GenBank/DDBJ whole genome shotgun (WGS) entry which is preliminary data.</text>
</comment>
<evidence type="ECO:0000313" key="2">
    <source>
        <dbReference type="Proteomes" id="UP001085076"/>
    </source>
</evidence>
<sequence length="83" mass="8556">MGGGSRDSFHCISGSLVDVALVQRPPWPPLPPPPHSLMLRARLLRPPPTVATPSPTSSPWAVAPGTLSIASVAPPSTSPRAGF</sequence>
<dbReference type="EMBL" id="JAGGNH010000001">
    <property type="protein sequence ID" value="KAJ0984876.1"/>
    <property type="molecule type" value="Genomic_DNA"/>
</dbReference>
<reference evidence="1" key="1">
    <citation type="submission" date="2021-03" db="EMBL/GenBank/DDBJ databases">
        <authorList>
            <person name="Li Z."/>
            <person name="Yang C."/>
        </authorList>
    </citation>
    <scope>NUCLEOTIDE SEQUENCE</scope>
    <source>
        <strain evidence="1">Dzin_1.0</strain>
        <tissue evidence="1">Leaf</tissue>
    </source>
</reference>
<organism evidence="1 2">
    <name type="scientific">Dioscorea zingiberensis</name>
    <dbReference type="NCBI Taxonomy" id="325984"/>
    <lineage>
        <taxon>Eukaryota</taxon>
        <taxon>Viridiplantae</taxon>
        <taxon>Streptophyta</taxon>
        <taxon>Embryophyta</taxon>
        <taxon>Tracheophyta</taxon>
        <taxon>Spermatophyta</taxon>
        <taxon>Magnoliopsida</taxon>
        <taxon>Liliopsida</taxon>
        <taxon>Dioscoreales</taxon>
        <taxon>Dioscoreaceae</taxon>
        <taxon>Dioscorea</taxon>
    </lineage>
</organism>
<dbReference type="AlphaFoldDB" id="A0A9D5D3U5"/>
<name>A0A9D5D3U5_9LILI</name>
<evidence type="ECO:0000313" key="1">
    <source>
        <dbReference type="EMBL" id="KAJ0984876.1"/>
    </source>
</evidence>
<proteinExistence type="predicted"/>